<dbReference type="AlphaFoldDB" id="A0A401ZYU3"/>
<feature type="domain" description="Helicase ATP-binding" evidence="5">
    <location>
        <begin position="335"/>
        <end position="507"/>
    </location>
</feature>
<dbReference type="SMART" id="SM00487">
    <property type="entry name" value="DEXDc"/>
    <property type="match status" value="1"/>
</dbReference>
<feature type="domain" description="Helicase C-terminal" evidence="6">
    <location>
        <begin position="597"/>
        <end position="748"/>
    </location>
</feature>
<dbReference type="GO" id="GO:0016787">
    <property type="term" value="F:hydrolase activity"/>
    <property type="evidence" value="ECO:0007669"/>
    <property type="project" value="UniProtKB-KW"/>
</dbReference>
<dbReference type="OrthoDB" id="9815222at2"/>
<dbReference type="CDD" id="cd17921">
    <property type="entry name" value="DEXHc_Ski2"/>
    <property type="match status" value="1"/>
</dbReference>
<comment type="caution">
    <text evidence="7">The sequence shown here is derived from an EMBL/GenBank/DDBJ whole genome shotgun (WGS) entry which is preliminary data.</text>
</comment>
<dbReference type="SUPFAM" id="SSF52540">
    <property type="entry name" value="P-loop containing nucleoside triphosphate hydrolases"/>
    <property type="match status" value="1"/>
</dbReference>
<dbReference type="GO" id="GO:0003676">
    <property type="term" value="F:nucleic acid binding"/>
    <property type="evidence" value="ECO:0007669"/>
    <property type="project" value="InterPro"/>
</dbReference>
<evidence type="ECO:0000259" key="5">
    <source>
        <dbReference type="PROSITE" id="PS51192"/>
    </source>
</evidence>
<dbReference type="InterPro" id="IPR014001">
    <property type="entry name" value="Helicase_ATP-bd"/>
</dbReference>
<dbReference type="PANTHER" id="PTHR47961">
    <property type="entry name" value="DNA POLYMERASE THETA, PUTATIVE (AFU_ORTHOLOGUE AFUA_1G05260)-RELATED"/>
    <property type="match status" value="1"/>
</dbReference>
<dbReference type="EMBL" id="BIFR01000001">
    <property type="protein sequence ID" value="GCE12038.1"/>
    <property type="molecule type" value="Genomic_DNA"/>
</dbReference>
<proteinExistence type="predicted"/>
<evidence type="ECO:0000256" key="1">
    <source>
        <dbReference type="ARBA" id="ARBA00022741"/>
    </source>
</evidence>
<evidence type="ECO:0000256" key="3">
    <source>
        <dbReference type="ARBA" id="ARBA00022806"/>
    </source>
</evidence>
<dbReference type="Proteomes" id="UP000287352">
    <property type="component" value="Unassembled WGS sequence"/>
</dbReference>
<dbReference type="PROSITE" id="PS51194">
    <property type="entry name" value="HELICASE_CTER"/>
    <property type="match status" value="1"/>
</dbReference>
<evidence type="ECO:0000313" key="8">
    <source>
        <dbReference type="Proteomes" id="UP000287352"/>
    </source>
</evidence>
<keyword evidence="8" id="KW-1185">Reference proteome</keyword>
<evidence type="ECO:0000259" key="6">
    <source>
        <dbReference type="PROSITE" id="PS51194"/>
    </source>
</evidence>
<evidence type="ECO:0008006" key="9">
    <source>
        <dbReference type="Google" id="ProtNLM"/>
    </source>
</evidence>
<dbReference type="PROSITE" id="PS51192">
    <property type="entry name" value="HELICASE_ATP_BIND_1"/>
    <property type="match status" value="1"/>
</dbReference>
<sequence length="1066" mass="120337">MSTTLQTALQELNVPLFIQRADHATLARMIAALPTEDTYQPTPEKLPRYGFLYEKQGLRAFKHYVTNQHEGQKGELCEYFLLAFTCWRALVSLSVQKQGNDPGHLSGSGLHLMEAEFGQELILPELMLAFSLSVAGLLSERTAETRLELRQYQLDLSTGQQDWRKVVAAHVLSAFIRLVRKDNGWDDIHHALASLDTLKQMQGKDEELYLDGLAEEQQAPAAFELMGFYHLAQLVVLAGNYLLSGQMGRDKINLRLDRHHEQALDAFEQGQMNFLAHIADLLWVGCRELVQNAIWTHVGLLGENVQKYVEALTSAARNQPVIELWPSQQEALRRHLLDSYHRAILVEMPTSAGKTLLAKFAVIQTKALNPHGTIAYVVPTRALVNQVALDFRADFRHLLRVEQTVPVFELDPTEEHLLKSRIDVLVTTPEKLDLLIRSGHPVTQNLSLVVADEAHNISEEGRGVRLELLLSTIKRDRARARFLLLSPFLPNDEELVQWLGEEQALPPISIHWKPGRKLIGAVKSVKTEGNWTVEFETVSTAHAPDVRAGMKVLIGRTASRITTVHEMTKATVQALLPRGSVLVLCYGPVFAARRAKEIANEMPKLEPHAFRDAVCHYLEAELGTDSHLSAYLQHGVAYHHSGLSLEARWLIEKLIRDGLVKVVCGTTTLAQGMNFPITTVIIEDLRKGRSSHLSYQDFWNIAGRAGRTLVDSVGVVAFPAVDKNRLEGYVDFLKNEAQEISSRLAMLLVRAEEISTTFTVESLYEYPQLSPLLQFLAHAMRVSGNGNLAEEVEDLLRSSLVYYQVQKQSKVAAQKLVQICRSYLEQLSQHKNILVLADQTGFATPTVLELLARKNHNEELTLAENWEPERLFGEDSHPMVERISAIANLPEIQLGKESDYAHSAEQIAAILRDWVNGVSLKQMARRYGAHENDPDVQIMNFSRYLFSRLLSQAAWGIGALETVCLSSQKQRGWQPVGYIPSMLFFGVRQREAIWLRMVGVPRIVANPMAQIWRQQMKGEPRSYEVIREWVSRLSDEEWRQIIPVGSPLTPRDMRLIWQEFSGETLS</sequence>
<dbReference type="Pfam" id="PF00270">
    <property type="entry name" value="DEAD"/>
    <property type="match status" value="1"/>
</dbReference>
<dbReference type="SMART" id="SM00490">
    <property type="entry name" value="HELICc"/>
    <property type="match status" value="1"/>
</dbReference>
<dbReference type="PANTHER" id="PTHR47961:SF10">
    <property type="entry name" value="ATP-DEPENDENT DNA HELICASE HEL308"/>
    <property type="match status" value="1"/>
</dbReference>
<keyword evidence="1" id="KW-0547">Nucleotide-binding</keyword>
<reference evidence="8" key="1">
    <citation type="submission" date="2018-12" db="EMBL/GenBank/DDBJ databases">
        <title>Tengunoibacter tsumagoiensis gen. nov., sp. nov., Dictyobacter kobayashii sp. nov., D. alpinus sp. nov., and D. joshuensis sp. nov. and description of Dictyobacteraceae fam. nov. within the order Ktedonobacterales isolated from Tengu-no-mugimeshi.</title>
        <authorList>
            <person name="Wang C.M."/>
            <person name="Zheng Y."/>
            <person name="Sakai Y."/>
            <person name="Toyoda A."/>
            <person name="Minakuchi Y."/>
            <person name="Abe K."/>
            <person name="Yokota A."/>
            <person name="Yabe S."/>
        </authorList>
    </citation>
    <scope>NUCLEOTIDE SEQUENCE [LARGE SCALE GENOMIC DNA]</scope>
    <source>
        <strain evidence="8">Uno3</strain>
    </source>
</reference>
<organism evidence="7 8">
    <name type="scientific">Tengunoibacter tsumagoiensis</name>
    <dbReference type="NCBI Taxonomy" id="2014871"/>
    <lineage>
        <taxon>Bacteria</taxon>
        <taxon>Bacillati</taxon>
        <taxon>Chloroflexota</taxon>
        <taxon>Ktedonobacteria</taxon>
        <taxon>Ktedonobacterales</taxon>
        <taxon>Dictyobacteraceae</taxon>
        <taxon>Tengunoibacter</taxon>
    </lineage>
</organism>
<keyword evidence="3" id="KW-0347">Helicase</keyword>
<evidence type="ECO:0000313" key="7">
    <source>
        <dbReference type="EMBL" id="GCE12038.1"/>
    </source>
</evidence>
<gene>
    <name evidence="7" type="ORF">KTT_18970</name>
</gene>
<dbReference type="GO" id="GO:0004386">
    <property type="term" value="F:helicase activity"/>
    <property type="evidence" value="ECO:0007669"/>
    <property type="project" value="UniProtKB-KW"/>
</dbReference>
<dbReference type="InterPro" id="IPR027417">
    <property type="entry name" value="P-loop_NTPase"/>
</dbReference>
<dbReference type="InterPro" id="IPR050474">
    <property type="entry name" value="Hel308_SKI2-like"/>
</dbReference>
<dbReference type="RefSeq" id="WP_126579701.1">
    <property type="nucleotide sequence ID" value="NZ_BIFR01000001.1"/>
</dbReference>
<dbReference type="InterPro" id="IPR001650">
    <property type="entry name" value="Helicase_C-like"/>
</dbReference>
<name>A0A401ZYU3_9CHLR</name>
<evidence type="ECO:0000256" key="2">
    <source>
        <dbReference type="ARBA" id="ARBA00022801"/>
    </source>
</evidence>
<dbReference type="InterPro" id="IPR011545">
    <property type="entry name" value="DEAD/DEAH_box_helicase_dom"/>
</dbReference>
<keyword evidence="4" id="KW-0067">ATP-binding</keyword>
<keyword evidence="2" id="KW-0378">Hydrolase</keyword>
<dbReference type="GO" id="GO:0005524">
    <property type="term" value="F:ATP binding"/>
    <property type="evidence" value="ECO:0007669"/>
    <property type="project" value="UniProtKB-KW"/>
</dbReference>
<dbReference type="Pfam" id="PF00271">
    <property type="entry name" value="Helicase_C"/>
    <property type="match status" value="1"/>
</dbReference>
<dbReference type="Gene3D" id="3.40.50.300">
    <property type="entry name" value="P-loop containing nucleotide triphosphate hydrolases"/>
    <property type="match status" value="2"/>
</dbReference>
<accession>A0A401ZYU3</accession>
<evidence type="ECO:0000256" key="4">
    <source>
        <dbReference type="ARBA" id="ARBA00022840"/>
    </source>
</evidence>
<protein>
    <recommendedName>
        <fullName evidence="9">DEAD/DEAH box helicase</fullName>
    </recommendedName>
</protein>